<accession>R7QNQ1</accession>
<feature type="compositionally biased region" description="Acidic residues" evidence="1">
    <location>
        <begin position="72"/>
        <end position="89"/>
    </location>
</feature>
<evidence type="ECO:0000256" key="1">
    <source>
        <dbReference type="SAM" id="MobiDB-lite"/>
    </source>
</evidence>
<dbReference type="InterPro" id="IPR006597">
    <property type="entry name" value="Sel1-like"/>
</dbReference>
<reference evidence="3" key="1">
    <citation type="journal article" date="2013" name="Proc. Natl. Acad. Sci. U.S.A.">
        <title>Genome structure and metabolic features in the red seaweed Chondrus crispus shed light on evolution of the Archaeplastida.</title>
        <authorList>
            <person name="Collen J."/>
            <person name="Porcel B."/>
            <person name="Carre W."/>
            <person name="Ball S.G."/>
            <person name="Chaparro C."/>
            <person name="Tonon T."/>
            <person name="Barbeyron T."/>
            <person name="Michel G."/>
            <person name="Noel B."/>
            <person name="Valentin K."/>
            <person name="Elias M."/>
            <person name="Artiguenave F."/>
            <person name="Arun A."/>
            <person name="Aury J.M."/>
            <person name="Barbosa-Neto J.F."/>
            <person name="Bothwell J.H."/>
            <person name="Bouget F.Y."/>
            <person name="Brillet L."/>
            <person name="Cabello-Hurtado F."/>
            <person name="Capella-Gutierrez S."/>
            <person name="Charrier B."/>
            <person name="Cladiere L."/>
            <person name="Cock J.M."/>
            <person name="Coelho S.M."/>
            <person name="Colleoni C."/>
            <person name="Czjzek M."/>
            <person name="Da Silva C."/>
            <person name="Delage L."/>
            <person name="Denoeud F."/>
            <person name="Deschamps P."/>
            <person name="Dittami S.M."/>
            <person name="Gabaldon T."/>
            <person name="Gachon C.M."/>
            <person name="Groisillier A."/>
            <person name="Herve C."/>
            <person name="Jabbari K."/>
            <person name="Katinka M."/>
            <person name="Kloareg B."/>
            <person name="Kowalczyk N."/>
            <person name="Labadie K."/>
            <person name="Leblanc C."/>
            <person name="Lopez P.J."/>
            <person name="McLachlan D.H."/>
            <person name="Meslet-Cladiere L."/>
            <person name="Moustafa A."/>
            <person name="Nehr Z."/>
            <person name="Nyvall Collen P."/>
            <person name="Panaud O."/>
            <person name="Partensky F."/>
            <person name="Poulain J."/>
            <person name="Rensing S.A."/>
            <person name="Rousvoal S."/>
            <person name="Samson G."/>
            <person name="Symeonidi A."/>
            <person name="Weissenbach J."/>
            <person name="Zambounis A."/>
            <person name="Wincker P."/>
            <person name="Boyen C."/>
        </authorList>
    </citation>
    <scope>NUCLEOTIDE SEQUENCE [LARGE SCALE GENOMIC DNA]</scope>
    <source>
        <strain evidence="3">cv. Stackhouse</strain>
    </source>
</reference>
<dbReference type="Proteomes" id="UP000012073">
    <property type="component" value="Unassembled WGS sequence"/>
</dbReference>
<dbReference type="Gramene" id="CDF38985">
    <property type="protein sequence ID" value="CDF38985"/>
    <property type="gene ID" value="CHC_T00009176001"/>
</dbReference>
<evidence type="ECO:0000313" key="2">
    <source>
        <dbReference type="EMBL" id="CDF38985.1"/>
    </source>
</evidence>
<evidence type="ECO:0000313" key="3">
    <source>
        <dbReference type="Proteomes" id="UP000012073"/>
    </source>
</evidence>
<organism evidence="2 3">
    <name type="scientific">Chondrus crispus</name>
    <name type="common">Carrageen Irish moss</name>
    <name type="synonym">Polymorpha crispa</name>
    <dbReference type="NCBI Taxonomy" id="2769"/>
    <lineage>
        <taxon>Eukaryota</taxon>
        <taxon>Rhodophyta</taxon>
        <taxon>Florideophyceae</taxon>
        <taxon>Rhodymeniophycidae</taxon>
        <taxon>Gigartinales</taxon>
        <taxon>Gigartinaceae</taxon>
        <taxon>Chondrus</taxon>
    </lineage>
</organism>
<feature type="region of interest" description="Disordered" evidence="1">
    <location>
        <begin position="66"/>
        <end position="94"/>
    </location>
</feature>
<protein>
    <submittedName>
        <fullName evidence="2">Sel1-repeat containing protein</fullName>
    </submittedName>
</protein>
<dbReference type="EMBL" id="HG001983">
    <property type="protein sequence ID" value="CDF38985.1"/>
    <property type="molecule type" value="Genomic_DNA"/>
</dbReference>
<dbReference type="Pfam" id="PF08238">
    <property type="entry name" value="Sel1"/>
    <property type="match status" value="3"/>
</dbReference>
<keyword evidence="3" id="KW-1185">Reference proteome</keyword>
<name>R7QNQ1_CHOCR</name>
<sequence>MINLARCLVPCEEDHVEEEAGRRNIARAVALLERAIRIGVEHSEAELLAIGIRPLTRKEYEGQARLKVEDAHDGEEDEEEEDDEDEYDEGERMTERLRESGITSGAHVVAMVMLAEILVMSSEPRESEKATRLLERAVSEVAVPNALEKVTVNFEMLRVLAEEGRDDAERCARVGRLCRLMMERSGRCEGAWVLGEMMRHGRGARQSARDAVHWFERGVSGGEARAAVALAEMLVEGEGDVPAERGRAVLLAAQAVAGGGLVAKRAVVVLARAWNARRGKG</sequence>
<dbReference type="KEGG" id="ccp:CHC_T00009176001"/>
<dbReference type="AlphaFoldDB" id="R7QNQ1"/>
<gene>
    <name evidence="2" type="ORF">CHC_T00009176001</name>
</gene>
<proteinExistence type="predicted"/>
<dbReference type="RefSeq" id="XP_005718890.1">
    <property type="nucleotide sequence ID" value="XM_005718833.1"/>
</dbReference>
<dbReference type="InterPro" id="IPR011990">
    <property type="entry name" value="TPR-like_helical_dom_sf"/>
</dbReference>
<dbReference type="GeneID" id="17326604"/>
<dbReference type="SUPFAM" id="SSF81901">
    <property type="entry name" value="HCP-like"/>
    <property type="match status" value="1"/>
</dbReference>
<dbReference type="Gene3D" id="1.25.40.10">
    <property type="entry name" value="Tetratricopeptide repeat domain"/>
    <property type="match status" value="1"/>
</dbReference>
<dbReference type="SMART" id="SM00671">
    <property type="entry name" value="SEL1"/>
    <property type="match status" value="2"/>
</dbReference>